<evidence type="ECO:0000256" key="1">
    <source>
        <dbReference type="SAM" id="MobiDB-lite"/>
    </source>
</evidence>
<dbReference type="RefSeq" id="WP_190025281.1">
    <property type="nucleotide sequence ID" value="NZ_BMUT01000020.1"/>
</dbReference>
<accession>A0ABQ2Z8M0</accession>
<reference evidence="3" key="1">
    <citation type="journal article" date="2019" name="Int. J. Syst. Evol. Microbiol.">
        <title>The Global Catalogue of Microorganisms (GCM) 10K type strain sequencing project: providing services to taxonomists for standard genome sequencing and annotation.</title>
        <authorList>
            <consortium name="The Broad Institute Genomics Platform"/>
            <consortium name="The Broad Institute Genome Sequencing Center for Infectious Disease"/>
            <person name="Wu L."/>
            <person name="Ma J."/>
        </authorList>
    </citation>
    <scope>NUCLEOTIDE SEQUENCE [LARGE SCALE GENOMIC DNA]</scope>
    <source>
        <strain evidence="3">JCM 4586</strain>
    </source>
</reference>
<dbReference type="Proteomes" id="UP000659223">
    <property type="component" value="Unassembled WGS sequence"/>
</dbReference>
<feature type="region of interest" description="Disordered" evidence="1">
    <location>
        <begin position="237"/>
        <end position="288"/>
    </location>
</feature>
<evidence type="ECO:0000313" key="3">
    <source>
        <dbReference type="Proteomes" id="UP000659223"/>
    </source>
</evidence>
<keyword evidence="3" id="KW-1185">Reference proteome</keyword>
<gene>
    <name evidence="2" type="ORF">GCM10010324_64200</name>
</gene>
<organism evidence="2 3">
    <name type="scientific">Streptomyces hiroshimensis</name>
    <dbReference type="NCBI Taxonomy" id="66424"/>
    <lineage>
        <taxon>Bacteria</taxon>
        <taxon>Bacillati</taxon>
        <taxon>Actinomycetota</taxon>
        <taxon>Actinomycetes</taxon>
        <taxon>Kitasatosporales</taxon>
        <taxon>Streptomycetaceae</taxon>
        <taxon>Streptomyces</taxon>
    </lineage>
</organism>
<name>A0ABQ2Z8M0_9ACTN</name>
<evidence type="ECO:0000313" key="2">
    <source>
        <dbReference type="EMBL" id="GGY08490.1"/>
    </source>
</evidence>
<feature type="compositionally biased region" description="Polar residues" evidence="1">
    <location>
        <begin position="240"/>
        <end position="259"/>
    </location>
</feature>
<dbReference type="EMBL" id="BMUT01000020">
    <property type="protein sequence ID" value="GGY08490.1"/>
    <property type="molecule type" value="Genomic_DNA"/>
</dbReference>
<protein>
    <submittedName>
        <fullName evidence="2">Uncharacterized protein</fullName>
    </submittedName>
</protein>
<sequence>MSSRAAYAAAADELASRVLRALRGAGGAALVAPHLDSSPDALAALAAVRVIGADTFTPHILTGAPFHAADAAAVARAFEEFPVPGSGPSARPDERTAAWRDWATAQLLARTRGYVGNPVATVPPEAGDDLTDTTDWQRWSVRMAQLAPLATPCLDGPVRDAARGAALPLSRGLTRSVLRRDFPTAVRLLRWLALLRHDGIALPVDPEPVLEHVRLLGGASPRTALDLAVAAHLLGDGTHAGTTNTRGTNARSTNGNGTDPDNRADSDTSAGAGTGTGTTPHLPTEAQA</sequence>
<comment type="caution">
    <text evidence="2">The sequence shown here is derived from an EMBL/GenBank/DDBJ whole genome shotgun (WGS) entry which is preliminary data.</text>
</comment>
<proteinExistence type="predicted"/>